<feature type="domain" description="Serine hydrolase" evidence="2">
    <location>
        <begin position="2"/>
        <end position="264"/>
    </location>
</feature>
<dbReference type="SUPFAM" id="SSF53474">
    <property type="entry name" value="alpha/beta-Hydrolases"/>
    <property type="match status" value="1"/>
</dbReference>
<dbReference type="Proteomes" id="UP001203852">
    <property type="component" value="Unassembled WGS sequence"/>
</dbReference>
<dbReference type="PANTHER" id="PTHR48070">
    <property type="entry name" value="ESTERASE OVCA2"/>
    <property type="match status" value="1"/>
</dbReference>
<accession>A0AAN6IHY4</accession>
<dbReference type="InterPro" id="IPR050593">
    <property type="entry name" value="LovG"/>
</dbReference>
<gene>
    <name evidence="3" type="ORF">EDD36DRAFT_22633</name>
</gene>
<dbReference type="GO" id="GO:0005737">
    <property type="term" value="C:cytoplasm"/>
    <property type="evidence" value="ECO:0007669"/>
    <property type="project" value="TreeGrafter"/>
</dbReference>
<evidence type="ECO:0000259" key="2">
    <source>
        <dbReference type="Pfam" id="PF03959"/>
    </source>
</evidence>
<dbReference type="Gene3D" id="3.40.50.1820">
    <property type="entry name" value="alpha/beta hydrolase"/>
    <property type="match status" value="1"/>
</dbReference>
<dbReference type="GO" id="GO:0019748">
    <property type="term" value="P:secondary metabolic process"/>
    <property type="evidence" value="ECO:0007669"/>
    <property type="project" value="TreeGrafter"/>
</dbReference>
<organism evidence="3 4">
    <name type="scientific">Exophiala viscosa</name>
    <dbReference type="NCBI Taxonomy" id="2486360"/>
    <lineage>
        <taxon>Eukaryota</taxon>
        <taxon>Fungi</taxon>
        <taxon>Dikarya</taxon>
        <taxon>Ascomycota</taxon>
        <taxon>Pezizomycotina</taxon>
        <taxon>Eurotiomycetes</taxon>
        <taxon>Chaetothyriomycetidae</taxon>
        <taxon>Chaetothyriales</taxon>
        <taxon>Herpotrichiellaceae</taxon>
        <taxon>Exophiala</taxon>
    </lineage>
</organism>
<reference evidence="3" key="1">
    <citation type="journal article" date="2022" name="bioRxiv">
        <title>Deciphering the potential niche of two novel black yeast fungi from a biological soil crust based on their genomes, phenotypes, and melanin regulation.</title>
        <authorList>
            <consortium name="DOE Joint Genome Institute"/>
            <person name="Carr E.C."/>
            <person name="Barton Q."/>
            <person name="Grambo S."/>
            <person name="Sullivan M."/>
            <person name="Renfro C.M."/>
            <person name="Kuo A."/>
            <person name="Pangilinan J."/>
            <person name="Lipzen A."/>
            <person name="Keymanesh K."/>
            <person name="Savage E."/>
            <person name="Barry K."/>
            <person name="Grigoriev I.V."/>
            <person name="Riekhof W.R."/>
            <person name="Harris S.S."/>
        </authorList>
    </citation>
    <scope>NUCLEOTIDE SEQUENCE</scope>
    <source>
        <strain evidence="3">JF 03-4F</strain>
    </source>
</reference>
<dbReference type="Pfam" id="PF03959">
    <property type="entry name" value="FSH1"/>
    <property type="match status" value="1"/>
</dbReference>
<comment type="caution">
    <text evidence="3">The sequence shown here is derived from an EMBL/GenBank/DDBJ whole genome shotgun (WGS) entry which is preliminary data.</text>
</comment>
<name>A0AAN6IHY4_9EURO</name>
<dbReference type="GO" id="GO:0016787">
    <property type="term" value="F:hydrolase activity"/>
    <property type="evidence" value="ECO:0007669"/>
    <property type="project" value="UniProtKB-KW"/>
</dbReference>
<evidence type="ECO:0000313" key="4">
    <source>
        <dbReference type="Proteomes" id="UP001203852"/>
    </source>
</evidence>
<proteinExistence type="predicted"/>
<dbReference type="AlphaFoldDB" id="A0AAN6IHY4"/>
<dbReference type="GO" id="GO:0005634">
    <property type="term" value="C:nucleus"/>
    <property type="evidence" value="ECO:0007669"/>
    <property type="project" value="TreeGrafter"/>
</dbReference>
<evidence type="ECO:0000313" key="3">
    <source>
        <dbReference type="EMBL" id="KAI1618128.1"/>
    </source>
</evidence>
<sequence length="288" mass="31922">MRLLCLHGYGTNAAVLQNQLQVFLSQADREIEPFYLEGEIEAPKAASLGAFTTGPFYCYYDAFDPANVKKALEMLDEVIEEEGPFDGIVGFSQGGSLAVAYMVQHEIDHADEPLPFKFAIIFSSVISFSPDDRYCDGIIRNLSEPEVQALSQFPATDFSLLQDAGARKMFESMAEALSAGQEGGFLSAHPDEDVFARGDTTRIPRIIHPDLVSQRIRIPTVHVVGKQDDPLMIRQSQLMYQVCDPTVSKWLEHSGGHDVPRQLADAKAAVKALEWAISESQQQVWARL</sequence>
<keyword evidence="1 3" id="KW-0378">Hydrolase</keyword>
<dbReference type="InterPro" id="IPR005645">
    <property type="entry name" value="FSH-like_dom"/>
</dbReference>
<keyword evidence="4" id="KW-1185">Reference proteome</keyword>
<protein>
    <submittedName>
        <fullName evidence="3">Serine hydrolase FSH</fullName>
    </submittedName>
</protein>
<dbReference type="InterPro" id="IPR029058">
    <property type="entry name" value="AB_hydrolase_fold"/>
</dbReference>
<dbReference type="PANTHER" id="PTHR48070:SF4">
    <property type="entry name" value="ESTERASE ALNB"/>
    <property type="match status" value="1"/>
</dbReference>
<dbReference type="EMBL" id="MU404350">
    <property type="protein sequence ID" value="KAI1618128.1"/>
    <property type="molecule type" value="Genomic_DNA"/>
</dbReference>
<evidence type="ECO:0000256" key="1">
    <source>
        <dbReference type="ARBA" id="ARBA00022801"/>
    </source>
</evidence>